<dbReference type="SUPFAM" id="SSF46785">
    <property type="entry name" value="Winged helix' DNA-binding domain"/>
    <property type="match status" value="1"/>
</dbReference>
<dbReference type="Gene3D" id="1.20.120.530">
    <property type="entry name" value="GntR ligand-binding domain-like"/>
    <property type="match status" value="1"/>
</dbReference>
<protein>
    <submittedName>
        <fullName evidence="5">GntR family transcriptional regulator</fullName>
    </submittedName>
</protein>
<dbReference type="RefSeq" id="WP_222875822.1">
    <property type="nucleotide sequence ID" value="NZ_AP023361.1"/>
</dbReference>
<gene>
    <name evidence="5" type="ORF">IZ6_29670</name>
</gene>
<dbReference type="GO" id="GO:0003700">
    <property type="term" value="F:DNA-binding transcription factor activity"/>
    <property type="evidence" value="ECO:0007669"/>
    <property type="project" value="InterPro"/>
</dbReference>
<dbReference type="InterPro" id="IPR008920">
    <property type="entry name" value="TF_FadR/GntR_C"/>
</dbReference>
<reference evidence="5 6" key="1">
    <citation type="submission" date="2020-08" db="EMBL/GenBank/DDBJ databases">
        <title>Genome sequence of Rhizobiales bacterium strain IZ6.</title>
        <authorList>
            <person name="Nakai R."/>
            <person name="Naganuma T."/>
        </authorList>
    </citation>
    <scope>NUCLEOTIDE SEQUENCE [LARGE SCALE GENOMIC DNA]</scope>
    <source>
        <strain evidence="5 6">IZ6</strain>
    </source>
</reference>
<dbReference type="InterPro" id="IPR036390">
    <property type="entry name" value="WH_DNA-bd_sf"/>
</dbReference>
<dbReference type="Gene3D" id="1.10.10.10">
    <property type="entry name" value="Winged helix-like DNA-binding domain superfamily/Winged helix DNA-binding domain"/>
    <property type="match status" value="1"/>
</dbReference>
<dbReference type="SUPFAM" id="SSF48008">
    <property type="entry name" value="GntR ligand-binding domain-like"/>
    <property type="match status" value="1"/>
</dbReference>
<evidence type="ECO:0000256" key="1">
    <source>
        <dbReference type="ARBA" id="ARBA00023015"/>
    </source>
</evidence>
<evidence type="ECO:0000256" key="2">
    <source>
        <dbReference type="ARBA" id="ARBA00023125"/>
    </source>
</evidence>
<accession>A0A6S6QY86</accession>
<dbReference type="AlphaFoldDB" id="A0A6S6QY86"/>
<evidence type="ECO:0000313" key="6">
    <source>
        <dbReference type="Proteomes" id="UP000515317"/>
    </source>
</evidence>
<dbReference type="Pfam" id="PF00392">
    <property type="entry name" value="GntR"/>
    <property type="match status" value="1"/>
</dbReference>
<dbReference type="PRINTS" id="PR00035">
    <property type="entry name" value="HTHGNTR"/>
</dbReference>
<dbReference type="InterPro" id="IPR011711">
    <property type="entry name" value="GntR_C"/>
</dbReference>
<keyword evidence="6" id="KW-1185">Reference proteome</keyword>
<keyword evidence="2" id="KW-0238">DNA-binding</keyword>
<dbReference type="SMART" id="SM00345">
    <property type="entry name" value="HTH_GNTR"/>
    <property type="match status" value="1"/>
</dbReference>
<feature type="domain" description="HTH gntR-type" evidence="4">
    <location>
        <begin position="22"/>
        <end position="89"/>
    </location>
</feature>
<dbReference type="InterPro" id="IPR000524">
    <property type="entry name" value="Tscrpt_reg_HTH_GntR"/>
</dbReference>
<name>A0A6S6QY86_9HYPH</name>
<evidence type="ECO:0000256" key="3">
    <source>
        <dbReference type="ARBA" id="ARBA00023163"/>
    </source>
</evidence>
<dbReference type="SMART" id="SM00895">
    <property type="entry name" value="FCD"/>
    <property type="match status" value="1"/>
</dbReference>
<proteinExistence type="predicted"/>
<keyword evidence="1" id="KW-0805">Transcription regulation</keyword>
<dbReference type="EMBL" id="AP023361">
    <property type="protein sequence ID" value="BCJ92232.1"/>
    <property type="molecule type" value="Genomic_DNA"/>
</dbReference>
<dbReference type="Pfam" id="PF07729">
    <property type="entry name" value="FCD"/>
    <property type="match status" value="1"/>
</dbReference>
<organism evidence="5 6">
    <name type="scientific">Terrihabitans soli</name>
    <dbReference type="NCBI Taxonomy" id="708113"/>
    <lineage>
        <taxon>Bacteria</taxon>
        <taxon>Pseudomonadati</taxon>
        <taxon>Pseudomonadota</taxon>
        <taxon>Alphaproteobacteria</taxon>
        <taxon>Hyphomicrobiales</taxon>
        <taxon>Terrihabitans</taxon>
    </lineage>
</organism>
<evidence type="ECO:0000313" key="5">
    <source>
        <dbReference type="EMBL" id="BCJ92232.1"/>
    </source>
</evidence>
<dbReference type="Proteomes" id="UP000515317">
    <property type="component" value="Chromosome"/>
</dbReference>
<sequence>MSSESLIGTVAPFGATRGAADIDPGRRVREHIQNAIVDHRLAPGTKLSEEEVGEAFGVSRTVVRAALQSLSHHGLVSLERNRGAFVAQPSADEARQVFNARRLIEPDLARAAAERFTAKDAKRLREHTAQEAAAIKAGDRRTAIRLSGGLHLEIAALAGNEILARFLGELVARSSLIIALYGKTGISACGLNDHKDIIAALAKKDGKRAALLMVEHLHHIDHDLDLTRGPSAPRALSDLLDL</sequence>
<keyword evidence="3" id="KW-0804">Transcription</keyword>
<dbReference type="CDD" id="cd07377">
    <property type="entry name" value="WHTH_GntR"/>
    <property type="match status" value="1"/>
</dbReference>
<dbReference type="GO" id="GO:0003677">
    <property type="term" value="F:DNA binding"/>
    <property type="evidence" value="ECO:0007669"/>
    <property type="project" value="UniProtKB-KW"/>
</dbReference>
<dbReference type="PANTHER" id="PTHR43537">
    <property type="entry name" value="TRANSCRIPTIONAL REGULATOR, GNTR FAMILY"/>
    <property type="match status" value="1"/>
</dbReference>
<dbReference type="PANTHER" id="PTHR43537:SF53">
    <property type="entry name" value="HTH-TYPE TRANSCRIPTIONAL REPRESSOR NANR"/>
    <property type="match status" value="1"/>
</dbReference>
<dbReference type="InterPro" id="IPR036388">
    <property type="entry name" value="WH-like_DNA-bd_sf"/>
</dbReference>
<evidence type="ECO:0000259" key="4">
    <source>
        <dbReference type="PROSITE" id="PS50949"/>
    </source>
</evidence>
<dbReference type="PROSITE" id="PS50949">
    <property type="entry name" value="HTH_GNTR"/>
    <property type="match status" value="1"/>
</dbReference>
<dbReference type="KEGG" id="tso:IZ6_29670"/>